<dbReference type="Proteomes" id="UP000316621">
    <property type="component" value="Chromosome 11"/>
</dbReference>
<reference evidence="2 3" key="1">
    <citation type="journal article" date="2018" name="Science">
        <title>The opium poppy genome and morphinan production.</title>
        <authorList>
            <person name="Guo L."/>
            <person name="Winzer T."/>
            <person name="Yang X."/>
            <person name="Li Y."/>
            <person name="Ning Z."/>
            <person name="He Z."/>
            <person name="Teodor R."/>
            <person name="Lu Y."/>
            <person name="Bowser T.A."/>
            <person name="Graham I.A."/>
            <person name="Ye K."/>
        </authorList>
    </citation>
    <scope>NUCLEOTIDE SEQUENCE [LARGE SCALE GENOMIC DNA]</scope>
    <source>
        <strain evidence="3">cv. HN1</strain>
        <tissue evidence="2">Leaves</tissue>
    </source>
</reference>
<sequence length="90" mass="10037">MEILILGIACGGYLIFLTSISGIVSEKCCLIGGIGVEDMLRSPEKTAEVSLTKRKSGKARIRKLIAEAMSKHDHHKHRTKAHHSRLWRTD</sequence>
<name>A0A4Y7LG75_PAPSO</name>
<organism evidence="2 3">
    <name type="scientific">Papaver somniferum</name>
    <name type="common">Opium poppy</name>
    <dbReference type="NCBI Taxonomy" id="3469"/>
    <lineage>
        <taxon>Eukaryota</taxon>
        <taxon>Viridiplantae</taxon>
        <taxon>Streptophyta</taxon>
        <taxon>Embryophyta</taxon>
        <taxon>Tracheophyta</taxon>
        <taxon>Spermatophyta</taxon>
        <taxon>Magnoliopsida</taxon>
        <taxon>Ranunculales</taxon>
        <taxon>Papaveraceae</taxon>
        <taxon>Papaveroideae</taxon>
        <taxon>Papaver</taxon>
    </lineage>
</organism>
<keyword evidence="3" id="KW-1185">Reference proteome</keyword>
<proteinExistence type="predicted"/>
<dbReference type="EMBL" id="CM010725">
    <property type="protein sequence ID" value="RZC83937.1"/>
    <property type="molecule type" value="Genomic_DNA"/>
</dbReference>
<evidence type="ECO:0000313" key="2">
    <source>
        <dbReference type="EMBL" id="RZC83937.1"/>
    </source>
</evidence>
<gene>
    <name evidence="2" type="ORF">C5167_046722</name>
</gene>
<dbReference type="AlphaFoldDB" id="A0A4Y7LG75"/>
<feature type="compositionally biased region" description="Basic residues" evidence="1">
    <location>
        <begin position="72"/>
        <end position="90"/>
    </location>
</feature>
<evidence type="ECO:0000313" key="3">
    <source>
        <dbReference type="Proteomes" id="UP000316621"/>
    </source>
</evidence>
<protein>
    <submittedName>
        <fullName evidence="2">Uncharacterized protein</fullName>
    </submittedName>
</protein>
<accession>A0A4Y7LG75</accession>
<dbReference type="Gramene" id="RZC83937">
    <property type="protein sequence ID" value="RZC83937"/>
    <property type="gene ID" value="C5167_046722"/>
</dbReference>
<evidence type="ECO:0000256" key="1">
    <source>
        <dbReference type="SAM" id="MobiDB-lite"/>
    </source>
</evidence>
<feature type="region of interest" description="Disordered" evidence="1">
    <location>
        <begin position="70"/>
        <end position="90"/>
    </location>
</feature>